<evidence type="ECO:0000313" key="3">
    <source>
        <dbReference type="Proteomes" id="UP000326340"/>
    </source>
</evidence>
<feature type="compositionally biased region" description="Acidic residues" evidence="1">
    <location>
        <begin position="28"/>
        <end position="39"/>
    </location>
</feature>
<proteinExistence type="predicted"/>
<reference evidence="2 3" key="1">
    <citation type="journal article" date="2019" name="Sci. Rep.">
        <title>Colletotrichum shisoi sp. nov., an anthracnose pathogen of Perilla frutescens in Japan: molecular phylogenetic, morphological and genomic evidence.</title>
        <authorList>
            <person name="Gan P."/>
            <person name="Tsushima A."/>
            <person name="Hiroyama R."/>
            <person name="Narusaka M."/>
            <person name="Takano Y."/>
            <person name="Narusaka Y."/>
            <person name="Kawaradani M."/>
            <person name="Damm U."/>
            <person name="Shirasu K."/>
        </authorList>
    </citation>
    <scope>NUCLEOTIDE SEQUENCE [LARGE SCALE GENOMIC DNA]</scope>
    <source>
        <strain evidence="2 3">PG-2018a</strain>
    </source>
</reference>
<feature type="region of interest" description="Disordered" evidence="1">
    <location>
        <begin position="1"/>
        <end position="42"/>
    </location>
</feature>
<dbReference type="Proteomes" id="UP000326340">
    <property type="component" value="Unassembled WGS sequence"/>
</dbReference>
<evidence type="ECO:0000256" key="1">
    <source>
        <dbReference type="SAM" id="MobiDB-lite"/>
    </source>
</evidence>
<comment type="caution">
    <text evidence="2">The sequence shown here is derived from an EMBL/GenBank/DDBJ whole genome shotgun (WGS) entry which is preliminary data.</text>
</comment>
<keyword evidence="3" id="KW-1185">Reference proteome</keyword>
<dbReference type="EMBL" id="PUHP01003666">
    <property type="protein sequence ID" value="TQN63811.1"/>
    <property type="molecule type" value="Genomic_DNA"/>
</dbReference>
<feature type="non-terminal residue" evidence="2">
    <location>
        <position position="89"/>
    </location>
</feature>
<accession>A0A5Q4BAR1</accession>
<evidence type="ECO:0000313" key="2">
    <source>
        <dbReference type="EMBL" id="TQN63811.1"/>
    </source>
</evidence>
<protein>
    <submittedName>
        <fullName evidence="2">Uncharacterized protein</fullName>
    </submittedName>
</protein>
<organism evidence="2 3">
    <name type="scientific">Colletotrichum shisoi</name>
    <dbReference type="NCBI Taxonomy" id="2078593"/>
    <lineage>
        <taxon>Eukaryota</taxon>
        <taxon>Fungi</taxon>
        <taxon>Dikarya</taxon>
        <taxon>Ascomycota</taxon>
        <taxon>Pezizomycotina</taxon>
        <taxon>Sordariomycetes</taxon>
        <taxon>Hypocreomycetidae</taxon>
        <taxon>Glomerellales</taxon>
        <taxon>Glomerellaceae</taxon>
        <taxon>Colletotrichum</taxon>
        <taxon>Colletotrichum destructivum species complex</taxon>
    </lineage>
</organism>
<dbReference type="AlphaFoldDB" id="A0A5Q4BAR1"/>
<name>A0A5Q4BAR1_9PEZI</name>
<sequence>MLLSEAIESEETQSQRGGEYESLVTGNEDAEQDENDTDGAEQRVLRFHEPAQQAWSITRTLVPDITITRDVLLMGLLLSLDALASGAAP</sequence>
<gene>
    <name evidence="2" type="ORF">CSHISOI_11627</name>
</gene>